<sequence length="165" mass="19602">MLQYTPETDVFFSDKKILVNHILSKIEINSSIRVLKVLYLLYAYYGATYGSLKYDDDEFEKYPSRLFDADFEAWQYGPVDCEVWSDYKYDKFEKKEFLGNTSQEKDVILFINDLITQMNEVNDFGLVERTHQDTSWSNVYRVGEKHIKMDNDKIVEEYIEKYVGA</sequence>
<reference evidence="3" key="2">
    <citation type="submission" date="2018-05" db="EMBL/GenBank/DDBJ databases">
        <authorList>
            <person name="Duru I."/>
        </authorList>
    </citation>
    <scope>NUCLEOTIDE SEQUENCE [LARGE SCALE GENOMIC DNA]</scope>
</reference>
<evidence type="ECO:0000313" key="1">
    <source>
        <dbReference type="EMBL" id="SPB27662.1"/>
    </source>
</evidence>
<proteinExistence type="predicted"/>
<evidence type="ECO:0000313" key="2">
    <source>
        <dbReference type="EMBL" id="SPS12080.1"/>
    </source>
</evidence>
<dbReference type="EMBL" id="OGTW02000089">
    <property type="protein sequence ID" value="SPS12080.1"/>
    <property type="molecule type" value="Genomic_DNA"/>
</dbReference>
<dbReference type="AlphaFoldDB" id="A0A2X0RC32"/>
<reference evidence="1" key="1">
    <citation type="submission" date="2018-01" db="EMBL/GenBank/DDBJ databases">
        <authorList>
            <person name="Gaut B.S."/>
            <person name="Morton B.R."/>
            <person name="Clegg M.T."/>
            <person name="Duvall M.R."/>
        </authorList>
    </citation>
    <scope>NUCLEOTIDE SEQUENCE</scope>
    <source>
        <strain evidence="1">Lactococcus lactis</strain>
    </source>
</reference>
<accession>A0A2X0RC32</accession>
<gene>
    <name evidence="1" type="ORF">AMHIJAGA_02030</name>
</gene>
<dbReference type="EMBL" id="OGTW01000089">
    <property type="protein sequence ID" value="SPB27662.1"/>
    <property type="molecule type" value="Genomic_DNA"/>
</dbReference>
<dbReference type="Proteomes" id="UP000279235">
    <property type="component" value="Unassembled WGS sequence"/>
</dbReference>
<organism evidence="1">
    <name type="scientific">Lactococcus lactis</name>
    <dbReference type="NCBI Taxonomy" id="1358"/>
    <lineage>
        <taxon>Bacteria</taxon>
        <taxon>Bacillati</taxon>
        <taxon>Bacillota</taxon>
        <taxon>Bacilli</taxon>
        <taxon>Lactobacillales</taxon>
        <taxon>Streptococcaceae</taxon>
        <taxon>Lactococcus</taxon>
    </lineage>
</organism>
<name>A0A2X0RC32_9LACT</name>
<reference evidence="2" key="3">
    <citation type="submission" date="2018-05" db="EMBL/GenBank/DDBJ databases">
        <authorList>
            <person name="Lanie J.A."/>
            <person name="Ng W.-L."/>
            <person name="Kazmierczak K.M."/>
            <person name="Andrzejewski T.M."/>
            <person name="Davidsen T.M."/>
            <person name="Wayne K.J."/>
            <person name="Tettelin H."/>
            <person name="Glass J.I."/>
            <person name="Rusch D."/>
            <person name="Podicherti R."/>
            <person name="Tsui H.-C.T."/>
            <person name="Winkler M.E."/>
        </authorList>
    </citation>
    <scope>NUCLEOTIDE SEQUENCE</scope>
    <source>
        <strain evidence="2">Lactococcus lactis</strain>
    </source>
</reference>
<dbReference type="RefSeq" id="WP_058219339.1">
    <property type="nucleotide sequence ID" value="NZ_OGTW02000089.1"/>
</dbReference>
<protein>
    <submittedName>
        <fullName evidence="1">Uncharacterized protein</fullName>
    </submittedName>
</protein>
<evidence type="ECO:0000313" key="3">
    <source>
        <dbReference type="Proteomes" id="UP000279235"/>
    </source>
</evidence>